<dbReference type="PROSITE" id="PS51886">
    <property type="entry name" value="TLDC"/>
    <property type="match status" value="1"/>
</dbReference>
<organism evidence="2 3">
    <name type="scientific">Parascaris univalens</name>
    <name type="common">Nematode worm</name>
    <dbReference type="NCBI Taxonomy" id="6257"/>
    <lineage>
        <taxon>Eukaryota</taxon>
        <taxon>Metazoa</taxon>
        <taxon>Ecdysozoa</taxon>
        <taxon>Nematoda</taxon>
        <taxon>Chromadorea</taxon>
        <taxon>Rhabditida</taxon>
        <taxon>Spirurina</taxon>
        <taxon>Ascaridomorpha</taxon>
        <taxon>Ascaridoidea</taxon>
        <taxon>Ascarididae</taxon>
        <taxon>Parascaris</taxon>
    </lineage>
</organism>
<dbReference type="WBParaSite" id="PgR082_g039_t01">
    <property type="protein sequence ID" value="PgR082_g039_t01"/>
    <property type="gene ID" value="PgR082_g039"/>
</dbReference>
<evidence type="ECO:0000259" key="1">
    <source>
        <dbReference type="PROSITE" id="PS51886"/>
    </source>
</evidence>
<evidence type="ECO:0000313" key="3">
    <source>
        <dbReference type="WBParaSite" id="PgR082_g039_t01"/>
    </source>
</evidence>
<dbReference type="Proteomes" id="UP000887569">
    <property type="component" value="Unplaced"/>
</dbReference>
<protein>
    <submittedName>
        <fullName evidence="3">TLDc domain-containing protein</fullName>
    </submittedName>
</protein>
<reference evidence="3" key="1">
    <citation type="submission" date="2022-11" db="UniProtKB">
        <authorList>
            <consortium name="WormBaseParasite"/>
        </authorList>
    </citation>
    <scope>IDENTIFICATION</scope>
</reference>
<proteinExistence type="predicted"/>
<accession>A0A915C434</accession>
<evidence type="ECO:0000313" key="2">
    <source>
        <dbReference type="Proteomes" id="UP000887569"/>
    </source>
</evidence>
<feature type="domain" description="TLDc" evidence="1">
    <location>
        <begin position="174"/>
        <end position="322"/>
    </location>
</feature>
<dbReference type="SMART" id="SM00584">
    <property type="entry name" value="TLDc"/>
    <property type="match status" value="1"/>
</dbReference>
<keyword evidence="2" id="KW-1185">Reference proteome</keyword>
<dbReference type="Pfam" id="PF07534">
    <property type="entry name" value="TLD"/>
    <property type="match status" value="1"/>
</dbReference>
<dbReference type="AlphaFoldDB" id="A0A915C434"/>
<name>A0A915C434_PARUN</name>
<dbReference type="InterPro" id="IPR006571">
    <property type="entry name" value="TLDc_dom"/>
</dbReference>
<sequence length="381" mass="43541">AKGSKQSDAKKHSLVNRRNIDQRVVTAFNAISRGNETISCKHFTERFGEDLGSGLWRYLSDSASEKWQLDLAHFGVRFLSLIGTSTDRYVEILLPPERMLRVSAQCAMGEYLREEDEDFLHVLLAHIEKVGSSPAAITKWKDDYCNRLCDSVQTRVMSSLNLLAAPTLNDYGSDILSTLQMWFIHCSLPQIYLPKSKAQEGDSSPLCWTPLYSSRQQGISVTMFEASVFGYRGPTVTIFRLKDGAVTVLAADDEWRNSGSMFGSVDSVLMQLLPEFKRIQKSSSIYCNFRLRNFPMRLAFDRYLCIDAEMNEVLAVEVFGCGGAQTLQEQQKIKEWQRRQIEKNKKVPLPGKWDDNPDKFILELGGVYPRDNRREIYRRDD</sequence>